<dbReference type="EMBL" id="BGZK01000086">
    <property type="protein sequence ID" value="GBP17349.1"/>
    <property type="molecule type" value="Genomic_DNA"/>
</dbReference>
<dbReference type="PANTHER" id="PTHR24379">
    <property type="entry name" value="KRAB AND ZINC FINGER DOMAIN-CONTAINING"/>
    <property type="match status" value="1"/>
</dbReference>
<reference evidence="10 11" key="1">
    <citation type="journal article" date="2019" name="Commun. Biol.">
        <title>The bagworm genome reveals a unique fibroin gene that provides high tensile strength.</title>
        <authorList>
            <person name="Kono N."/>
            <person name="Nakamura H."/>
            <person name="Ohtoshi R."/>
            <person name="Tomita M."/>
            <person name="Numata K."/>
            <person name="Arakawa K."/>
        </authorList>
    </citation>
    <scope>NUCLEOTIDE SEQUENCE [LARGE SCALE GENOMIC DNA]</scope>
</reference>
<evidence type="ECO:0000313" key="10">
    <source>
        <dbReference type="EMBL" id="GBP17349.1"/>
    </source>
</evidence>
<accession>A0A4C1TTN6</accession>
<dbReference type="AlphaFoldDB" id="A0A4C1TTN6"/>
<dbReference type="SMART" id="SM00355">
    <property type="entry name" value="ZnF_C2H2"/>
    <property type="match status" value="4"/>
</dbReference>
<evidence type="ECO:0000256" key="1">
    <source>
        <dbReference type="ARBA" id="ARBA00004123"/>
    </source>
</evidence>
<comment type="caution">
    <text evidence="10">The sequence shown here is derived from an EMBL/GenBank/DDBJ whole genome shotgun (WGS) entry which is preliminary data.</text>
</comment>
<feature type="domain" description="C2H2-type" evidence="9">
    <location>
        <begin position="271"/>
        <end position="298"/>
    </location>
</feature>
<dbReference type="GO" id="GO:0008270">
    <property type="term" value="F:zinc ion binding"/>
    <property type="evidence" value="ECO:0007669"/>
    <property type="project" value="UniProtKB-KW"/>
</dbReference>
<keyword evidence="4 8" id="KW-0863">Zinc-finger</keyword>
<dbReference type="Proteomes" id="UP000299102">
    <property type="component" value="Unassembled WGS sequence"/>
</dbReference>
<dbReference type="PROSITE" id="PS50157">
    <property type="entry name" value="ZINC_FINGER_C2H2_2"/>
    <property type="match status" value="3"/>
</dbReference>
<keyword evidence="7" id="KW-0539">Nucleus</keyword>
<evidence type="ECO:0000256" key="5">
    <source>
        <dbReference type="ARBA" id="ARBA00022833"/>
    </source>
</evidence>
<dbReference type="InterPro" id="IPR013087">
    <property type="entry name" value="Znf_C2H2_type"/>
</dbReference>
<evidence type="ECO:0000259" key="9">
    <source>
        <dbReference type="PROSITE" id="PS50157"/>
    </source>
</evidence>
<dbReference type="STRING" id="151549.A0A4C1TTN6"/>
<sequence>MSISDVTNDDELPKQFCYDCCVNIELSHAFIKKARKTDITLKNLVFRSESSVIVEMDSLSRTSTIQYQGIESNEISYDNQSDNTMYLQNEELLSNLNNVLEKQSESAKFGEPLPNLTSENNTRSEVNIITKNVNLNESSSKCVDQNKVVLKSSDELKLNTCPICRKEFSSKTWFAKHVENEHVNNKPASNSDYGTDPDYDSGHAIDLSPSPYSNFTLVTFLILIPVCAGTALRNCQFEGSFGFCRCCISGVQTSAGNLTVHMRTHSGLKPHQCAQCGFASAAASSLRRHRLRHAEIRHYSCNSCQKRFYDASGLQRHLRVHSGETPYQCPLCSQCFSDSWKRKSHMMRQHRLRLTDIPRMKVDGQRI</sequence>
<keyword evidence="3" id="KW-0677">Repeat</keyword>
<dbReference type="GO" id="GO:0005634">
    <property type="term" value="C:nucleus"/>
    <property type="evidence" value="ECO:0007669"/>
    <property type="project" value="UniProtKB-SubCell"/>
</dbReference>
<protein>
    <submittedName>
        <fullName evidence="10">Zinc finger protein 566</fullName>
    </submittedName>
</protein>
<dbReference type="PROSITE" id="PS00028">
    <property type="entry name" value="ZINC_FINGER_C2H2_1"/>
    <property type="match status" value="3"/>
</dbReference>
<feature type="domain" description="C2H2-type" evidence="9">
    <location>
        <begin position="159"/>
        <end position="187"/>
    </location>
</feature>
<evidence type="ECO:0000256" key="6">
    <source>
        <dbReference type="ARBA" id="ARBA00023125"/>
    </source>
</evidence>
<evidence type="ECO:0000256" key="2">
    <source>
        <dbReference type="ARBA" id="ARBA00022723"/>
    </source>
</evidence>
<dbReference type="OrthoDB" id="6077919at2759"/>
<evidence type="ECO:0000313" key="11">
    <source>
        <dbReference type="Proteomes" id="UP000299102"/>
    </source>
</evidence>
<dbReference type="PANTHER" id="PTHR24379:SF121">
    <property type="entry name" value="C2H2-TYPE DOMAIN-CONTAINING PROTEIN"/>
    <property type="match status" value="1"/>
</dbReference>
<dbReference type="SUPFAM" id="SSF57667">
    <property type="entry name" value="beta-beta-alpha zinc fingers"/>
    <property type="match status" value="2"/>
</dbReference>
<dbReference type="Gene3D" id="3.30.160.60">
    <property type="entry name" value="Classic Zinc Finger"/>
    <property type="match status" value="4"/>
</dbReference>
<keyword evidence="2" id="KW-0479">Metal-binding</keyword>
<dbReference type="InterPro" id="IPR036236">
    <property type="entry name" value="Znf_C2H2_sf"/>
</dbReference>
<proteinExistence type="predicted"/>
<evidence type="ECO:0000256" key="8">
    <source>
        <dbReference type="PROSITE-ProRule" id="PRU00042"/>
    </source>
</evidence>
<organism evidence="10 11">
    <name type="scientific">Eumeta variegata</name>
    <name type="common">Bagworm moth</name>
    <name type="synonym">Eumeta japonica</name>
    <dbReference type="NCBI Taxonomy" id="151549"/>
    <lineage>
        <taxon>Eukaryota</taxon>
        <taxon>Metazoa</taxon>
        <taxon>Ecdysozoa</taxon>
        <taxon>Arthropoda</taxon>
        <taxon>Hexapoda</taxon>
        <taxon>Insecta</taxon>
        <taxon>Pterygota</taxon>
        <taxon>Neoptera</taxon>
        <taxon>Endopterygota</taxon>
        <taxon>Lepidoptera</taxon>
        <taxon>Glossata</taxon>
        <taxon>Ditrysia</taxon>
        <taxon>Tineoidea</taxon>
        <taxon>Psychidae</taxon>
        <taxon>Oiketicinae</taxon>
        <taxon>Eumeta</taxon>
    </lineage>
</organism>
<keyword evidence="6" id="KW-0238">DNA-binding</keyword>
<dbReference type="FunFam" id="3.30.160.60:FF:000045">
    <property type="entry name" value="ZFP69 zinc finger protein B"/>
    <property type="match status" value="1"/>
</dbReference>
<keyword evidence="5" id="KW-0862">Zinc</keyword>
<gene>
    <name evidence="10" type="primary">ZNF566</name>
    <name evidence="10" type="ORF">EVAR_17833_1</name>
</gene>
<name>A0A4C1TTN6_EUMVA</name>
<dbReference type="GO" id="GO:0003677">
    <property type="term" value="F:DNA binding"/>
    <property type="evidence" value="ECO:0007669"/>
    <property type="project" value="UniProtKB-KW"/>
</dbReference>
<evidence type="ECO:0000256" key="7">
    <source>
        <dbReference type="ARBA" id="ARBA00023242"/>
    </source>
</evidence>
<evidence type="ECO:0000256" key="3">
    <source>
        <dbReference type="ARBA" id="ARBA00022737"/>
    </source>
</evidence>
<feature type="domain" description="C2H2-type" evidence="9">
    <location>
        <begin position="299"/>
        <end position="326"/>
    </location>
</feature>
<evidence type="ECO:0000256" key="4">
    <source>
        <dbReference type="ARBA" id="ARBA00022771"/>
    </source>
</evidence>
<comment type="subcellular location">
    <subcellularLocation>
        <location evidence="1">Nucleus</location>
    </subcellularLocation>
</comment>
<dbReference type="Pfam" id="PF00096">
    <property type="entry name" value="zf-C2H2"/>
    <property type="match status" value="3"/>
</dbReference>
<keyword evidence="11" id="KW-1185">Reference proteome</keyword>